<gene>
    <name evidence="3" type="ORF">BXT84_08910</name>
</gene>
<dbReference type="Gene3D" id="3.40.50.1400">
    <property type="match status" value="2"/>
</dbReference>
<evidence type="ECO:0000256" key="2">
    <source>
        <dbReference type="ARBA" id="ARBA00023239"/>
    </source>
</evidence>
<name>A0ABN5H1W4_9FIRM</name>
<protein>
    <recommendedName>
        <fullName evidence="5">Sirohydrochlorin chelatase</fullName>
    </recommendedName>
</protein>
<dbReference type="PANTHER" id="PTHR33542:SF3">
    <property type="entry name" value="SIROHYDROCHLORIN FERROCHELATASE, CHLOROPLASTIC"/>
    <property type="match status" value="1"/>
</dbReference>
<dbReference type="SUPFAM" id="SSF53800">
    <property type="entry name" value="Chelatase"/>
    <property type="match status" value="1"/>
</dbReference>
<proteinExistence type="predicted"/>
<evidence type="ECO:0000256" key="1">
    <source>
        <dbReference type="ARBA" id="ARBA00022723"/>
    </source>
</evidence>
<dbReference type="InterPro" id="IPR050963">
    <property type="entry name" value="Sirohydro_Cobaltochel/CbiX"/>
</dbReference>
<dbReference type="PANTHER" id="PTHR33542">
    <property type="entry name" value="SIROHYDROCHLORIN FERROCHELATASE, CHLOROPLASTIC"/>
    <property type="match status" value="1"/>
</dbReference>
<evidence type="ECO:0000313" key="4">
    <source>
        <dbReference type="Proteomes" id="UP000325292"/>
    </source>
</evidence>
<dbReference type="CDD" id="cd03414">
    <property type="entry name" value="CbiX_SirB_C"/>
    <property type="match status" value="1"/>
</dbReference>
<dbReference type="CDD" id="cd03416">
    <property type="entry name" value="CbiX_SirB_N"/>
    <property type="match status" value="1"/>
</dbReference>
<keyword evidence="4" id="KW-1185">Reference proteome</keyword>
<sequence>MLLIGHGSQDAEGSQQFDEMARQVAQRLQQSHSIPVHRAFLEFAEPAIGPYIDVLVAEGTMQITAVPVMLLDAGHCMEDIPHVLHASLHRHNGLQIHYGNHLGFHPALQDVLLRRLAPYPPTPQTGILFVGRGSSDPVANAHFYQLSRMLWERTQYEWIENAFIGITFPRMAEGLERLYRLGMRRVVVVPYFLFTGTLFKKIKAIAQQFAADHHGVEVAVTDYFGLENDVIEVVVQRVTEALDHISTASDTDWMRPLAQHRYPLSHHHGPGHSHDHGHHHG</sequence>
<dbReference type="InterPro" id="IPR002762">
    <property type="entry name" value="CbiX-like"/>
</dbReference>
<organism evidence="3 4">
    <name type="scientific">Sulfobacillus thermotolerans</name>
    <dbReference type="NCBI Taxonomy" id="338644"/>
    <lineage>
        <taxon>Bacteria</taxon>
        <taxon>Bacillati</taxon>
        <taxon>Bacillota</taxon>
        <taxon>Clostridia</taxon>
        <taxon>Eubacteriales</taxon>
        <taxon>Clostridiales Family XVII. Incertae Sedis</taxon>
        <taxon>Sulfobacillus</taxon>
    </lineage>
</organism>
<dbReference type="Pfam" id="PF01903">
    <property type="entry name" value="CbiX"/>
    <property type="match status" value="2"/>
</dbReference>
<keyword evidence="1" id="KW-0479">Metal-binding</keyword>
<evidence type="ECO:0008006" key="5">
    <source>
        <dbReference type="Google" id="ProtNLM"/>
    </source>
</evidence>
<reference evidence="3 4" key="1">
    <citation type="journal article" date="2019" name="Sci. Rep.">
        <title>Sulfobacillus thermotolerans: new insights into resistance and metabolic capacities of acidophilic chemolithotrophs.</title>
        <authorList>
            <person name="Panyushkina A.E."/>
            <person name="Babenko V.V."/>
            <person name="Nikitina A.S."/>
            <person name="Selezneva O.V."/>
            <person name="Tsaplina I.A."/>
            <person name="Letarova M.A."/>
            <person name="Kostryukova E.S."/>
            <person name="Letarov A.V."/>
        </authorList>
    </citation>
    <scope>NUCLEOTIDE SEQUENCE [LARGE SCALE GENOMIC DNA]</scope>
    <source>
        <strain evidence="3 4">Kr1</strain>
    </source>
</reference>
<accession>A0ABN5H1W4</accession>
<dbReference type="EMBL" id="CP019454">
    <property type="protein sequence ID" value="AUW94056.1"/>
    <property type="molecule type" value="Genomic_DNA"/>
</dbReference>
<keyword evidence="2" id="KW-0456">Lyase</keyword>
<evidence type="ECO:0000313" key="3">
    <source>
        <dbReference type="EMBL" id="AUW94056.1"/>
    </source>
</evidence>
<dbReference type="Proteomes" id="UP000325292">
    <property type="component" value="Chromosome"/>
</dbReference>